<evidence type="ECO:0000313" key="2">
    <source>
        <dbReference type="EMBL" id="SFR80597.1"/>
    </source>
</evidence>
<dbReference type="RefSeq" id="WP_093310475.1">
    <property type="nucleotide sequence ID" value="NZ_FOZG01000001.1"/>
</dbReference>
<feature type="compositionally biased region" description="Basic and acidic residues" evidence="1">
    <location>
        <begin position="33"/>
        <end position="60"/>
    </location>
</feature>
<reference evidence="2 3" key="1">
    <citation type="submission" date="2016-10" db="EMBL/GenBank/DDBJ databases">
        <authorList>
            <person name="de Groot N.N."/>
        </authorList>
    </citation>
    <scope>NUCLEOTIDE SEQUENCE [LARGE SCALE GENOMIC DNA]</scope>
    <source>
        <strain evidence="2 3">S5-249</strain>
    </source>
</reference>
<evidence type="ECO:0000313" key="3">
    <source>
        <dbReference type="Proteomes" id="UP000198824"/>
    </source>
</evidence>
<proteinExistence type="predicted"/>
<feature type="region of interest" description="Disordered" evidence="1">
    <location>
        <begin position="1"/>
        <end position="60"/>
    </location>
</feature>
<protein>
    <submittedName>
        <fullName evidence="2">Uncharacterized protein</fullName>
    </submittedName>
</protein>
<gene>
    <name evidence="2" type="ORF">SAMN05192580_0596</name>
</gene>
<dbReference type="Proteomes" id="UP000198824">
    <property type="component" value="Unassembled WGS sequence"/>
</dbReference>
<dbReference type="AlphaFoldDB" id="A0A1I6JNR1"/>
<organism evidence="2 3">
    <name type="scientific">Sphingomonas jatrophae</name>
    <dbReference type="NCBI Taxonomy" id="1166337"/>
    <lineage>
        <taxon>Bacteria</taxon>
        <taxon>Pseudomonadati</taxon>
        <taxon>Pseudomonadota</taxon>
        <taxon>Alphaproteobacteria</taxon>
        <taxon>Sphingomonadales</taxon>
        <taxon>Sphingomonadaceae</taxon>
        <taxon>Sphingomonas</taxon>
    </lineage>
</organism>
<dbReference type="STRING" id="1166337.SAMN05192580_0596"/>
<sequence>MSDQEQNRGGRPGAQAKGGVDPQAGDPDTPLAARERAEAEDRAMRDAGFGDDKGASIDRD</sequence>
<evidence type="ECO:0000256" key="1">
    <source>
        <dbReference type="SAM" id="MobiDB-lite"/>
    </source>
</evidence>
<accession>A0A1I6JNR1</accession>
<keyword evidence="3" id="KW-1185">Reference proteome</keyword>
<name>A0A1I6JNR1_9SPHN</name>
<dbReference type="EMBL" id="FOZG01000001">
    <property type="protein sequence ID" value="SFR80597.1"/>
    <property type="molecule type" value="Genomic_DNA"/>
</dbReference>